<organism evidence="2 3">
    <name type="scientific">Vibrio coralliirubri</name>
    <dbReference type="NCBI Taxonomy" id="1516159"/>
    <lineage>
        <taxon>Bacteria</taxon>
        <taxon>Pseudomonadati</taxon>
        <taxon>Pseudomonadota</taxon>
        <taxon>Gammaproteobacteria</taxon>
        <taxon>Vibrionales</taxon>
        <taxon>Vibrionaceae</taxon>
        <taxon>Vibrio</taxon>
    </lineage>
</organism>
<keyword evidence="3" id="KW-1185">Reference proteome</keyword>
<sequence length="58" mass="6764">MTGNTNHCRQKTQRERTLPKPHALVIPKKEERLSWEYIASKVNQRFPIPSFVSIDNDG</sequence>
<reference evidence="2 3" key="1">
    <citation type="submission" date="2014-06" db="EMBL/GenBank/DDBJ databases">
        <authorList>
            <person name="Le Roux F."/>
        </authorList>
    </citation>
    <scope>NUCLEOTIDE SEQUENCE [LARGE SCALE GENOMIC DNA]</scope>
    <source>
        <strain evidence="2 3">J2-31</strain>
    </source>
</reference>
<gene>
    <name evidence="2" type="ORF">VCR31J2_1440019</name>
</gene>
<feature type="region of interest" description="Disordered" evidence="1">
    <location>
        <begin position="1"/>
        <end position="21"/>
    </location>
</feature>
<evidence type="ECO:0000256" key="1">
    <source>
        <dbReference type="SAM" id="MobiDB-lite"/>
    </source>
</evidence>
<dbReference type="EMBL" id="CCKJ01000051">
    <property type="protein sequence ID" value="CDT89691.1"/>
    <property type="molecule type" value="Genomic_DNA"/>
</dbReference>
<comment type="caution">
    <text evidence="2">The sequence shown here is derived from an EMBL/GenBank/DDBJ whole genome shotgun (WGS) entry which is preliminary data.</text>
</comment>
<protein>
    <submittedName>
        <fullName evidence="2">Uncharacterized protein</fullName>
    </submittedName>
</protein>
<dbReference type="AlphaFoldDB" id="A0AA87C389"/>
<evidence type="ECO:0000313" key="3">
    <source>
        <dbReference type="Proteomes" id="UP000041625"/>
    </source>
</evidence>
<accession>A0AA87C389</accession>
<name>A0AA87C389_9VIBR</name>
<dbReference type="Proteomes" id="UP000041625">
    <property type="component" value="Unassembled WGS sequence"/>
</dbReference>
<proteinExistence type="predicted"/>
<evidence type="ECO:0000313" key="2">
    <source>
        <dbReference type="EMBL" id="CDT89691.1"/>
    </source>
</evidence>